<dbReference type="KEGG" id="mind:mvi_20210"/>
<accession>A0A8H8WSE2</accession>
<dbReference type="Proteomes" id="UP000663508">
    <property type="component" value="Chromosome"/>
</dbReference>
<reference evidence="1" key="1">
    <citation type="submission" date="2020-11" db="EMBL/GenBank/DDBJ databases">
        <title>Complete genome sequence of a novel pathogenic Methylobacterium strain isolated from rice in Vietnam.</title>
        <authorList>
            <person name="Lai K."/>
            <person name="Okazaki S."/>
            <person name="Higashi K."/>
            <person name="Mori H."/>
            <person name="Toyoda A."/>
            <person name="Kurokawa K."/>
        </authorList>
    </citation>
    <scope>NUCLEOTIDE SEQUENCE</scope>
    <source>
        <strain evidence="1">VL1</strain>
    </source>
</reference>
<organism evidence="1 2">
    <name type="scientific">Methylobacterium indicum</name>
    <dbReference type="NCBI Taxonomy" id="1775910"/>
    <lineage>
        <taxon>Bacteria</taxon>
        <taxon>Pseudomonadati</taxon>
        <taxon>Pseudomonadota</taxon>
        <taxon>Alphaproteobacteria</taxon>
        <taxon>Hyphomicrobiales</taxon>
        <taxon>Methylobacteriaceae</taxon>
        <taxon>Methylobacterium</taxon>
    </lineage>
</organism>
<evidence type="ECO:0000313" key="2">
    <source>
        <dbReference type="Proteomes" id="UP000663508"/>
    </source>
</evidence>
<protein>
    <submittedName>
        <fullName evidence="1">Uncharacterized protein</fullName>
    </submittedName>
</protein>
<dbReference type="EMBL" id="AP024145">
    <property type="protein sequence ID" value="BCM83560.1"/>
    <property type="molecule type" value="Genomic_DNA"/>
</dbReference>
<gene>
    <name evidence="1" type="ORF">mvi_20210</name>
</gene>
<evidence type="ECO:0000313" key="1">
    <source>
        <dbReference type="EMBL" id="BCM83560.1"/>
    </source>
</evidence>
<name>A0A8H8WSE2_9HYPH</name>
<sequence>MHAPVLDYLLSALRAHRASGRIHADVANGVDGYMQNVIRLADARILSGPEALVAANRALSLALSLPEIPEDRHAPRS</sequence>
<dbReference type="AlphaFoldDB" id="A0A8H8WSE2"/>
<dbReference type="RefSeq" id="WP_207182551.1">
    <property type="nucleotide sequence ID" value="NZ_AP024145.1"/>
</dbReference>
<proteinExistence type="predicted"/>